<accession>A0A7C5TGP3</accession>
<dbReference type="AlphaFoldDB" id="A0A7C5TGP3"/>
<dbReference type="EMBL" id="DRZI01000256">
    <property type="protein sequence ID" value="HHP82198.1"/>
    <property type="molecule type" value="Genomic_DNA"/>
</dbReference>
<proteinExistence type="predicted"/>
<dbReference type="EMBL" id="DRUB01000011">
    <property type="protein sequence ID" value="HHR95338.1"/>
    <property type="molecule type" value="Genomic_DNA"/>
</dbReference>
<organism evidence="1">
    <name type="scientific">Ignisphaera aggregans</name>
    <dbReference type="NCBI Taxonomy" id="334771"/>
    <lineage>
        <taxon>Archaea</taxon>
        <taxon>Thermoproteota</taxon>
        <taxon>Thermoprotei</taxon>
        <taxon>Desulfurococcales</taxon>
        <taxon>Desulfurococcaceae</taxon>
        <taxon>Ignisphaera</taxon>
    </lineage>
</organism>
<protein>
    <submittedName>
        <fullName evidence="1">Uncharacterized protein</fullName>
    </submittedName>
</protein>
<name>A0A7C5TGP3_9CREN</name>
<comment type="caution">
    <text evidence="1">The sequence shown here is derived from an EMBL/GenBank/DDBJ whole genome shotgun (WGS) entry which is preliminary data.</text>
</comment>
<evidence type="ECO:0000313" key="2">
    <source>
        <dbReference type="EMBL" id="HHR95338.1"/>
    </source>
</evidence>
<evidence type="ECO:0000313" key="1">
    <source>
        <dbReference type="EMBL" id="HHP82198.1"/>
    </source>
</evidence>
<dbReference type="EMBL" id="DRUB01000082">
    <property type="protein sequence ID" value="HHR96081.1"/>
    <property type="molecule type" value="Genomic_DNA"/>
</dbReference>
<gene>
    <name evidence="2" type="ORF">ENL47_00545</name>
    <name evidence="3" type="ORF">ENL47_04540</name>
    <name evidence="1" type="ORF">ENM84_05985</name>
</gene>
<sequence length="458" mass="54814">MNRVFVIERFIYRVKHEGYSPSEDEIRDIGYLLGQPTKKLNVVLDRYAYVFGRYIEKKCSVIDDYKICIYSWNPRISFRLFPVAIHAFGTIILFHNNEPKEVLAYPINKALSYEKSSEVSEHIYGDKIPREVTQRVDGWQITGYFNPLANRWMFATRYVLHNMYYDRGRLIVENFENIANPYIYVVDRLAQEEELYRYLDRYKGYTFTFVLEGPEPAIVKPPYPLGSDYKKYKLYLLMVRDPSGKLYTWRESLNFIEMNTPPQVELKKLKDLYKEIRGNLAIRSYFTYLETEDYENPMIIELESEYYPLAMEVKYLYDAKSLALLLSEGLRDDIRNILPYNLYRYIDDFDIHLRKFEELILKIDRNYISTAAWEIVRTLTMFKEHVDISVNEISKYLEEGNVKRVVRKTISIFLENKSFISRETLNQLSEFIYRLENSLKHFYKMNSCPTNPIQNSYH</sequence>
<reference evidence="1" key="1">
    <citation type="journal article" date="2020" name="mSystems">
        <title>Genome- and Community-Level Interaction Insights into Carbon Utilization and Element Cycling Functions of Hydrothermarchaeota in Hydrothermal Sediment.</title>
        <authorList>
            <person name="Zhou Z."/>
            <person name="Liu Y."/>
            <person name="Xu W."/>
            <person name="Pan J."/>
            <person name="Luo Z.H."/>
            <person name="Li M."/>
        </authorList>
    </citation>
    <scope>NUCLEOTIDE SEQUENCE [LARGE SCALE GENOMIC DNA]</scope>
    <source>
        <strain evidence="2">SpSt-1</strain>
        <strain evidence="1">SpSt-1121</strain>
    </source>
</reference>
<evidence type="ECO:0000313" key="3">
    <source>
        <dbReference type="EMBL" id="HHR96081.1"/>
    </source>
</evidence>